<dbReference type="EMBL" id="HBIZ01059510">
    <property type="protein sequence ID" value="CAE0784542.1"/>
    <property type="molecule type" value="Transcribed_RNA"/>
</dbReference>
<organism evidence="1">
    <name type="scientific">Chrysotila carterae</name>
    <name type="common">Marine alga</name>
    <name type="synonym">Syracosphaera carterae</name>
    <dbReference type="NCBI Taxonomy" id="13221"/>
    <lineage>
        <taxon>Eukaryota</taxon>
        <taxon>Haptista</taxon>
        <taxon>Haptophyta</taxon>
        <taxon>Prymnesiophyceae</taxon>
        <taxon>Isochrysidales</taxon>
        <taxon>Isochrysidaceae</taxon>
        <taxon>Chrysotila</taxon>
    </lineage>
</organism>
<dbReference type="AlphaFoldDB" id="A0A7S4C208"/>
<gene>
    <name evidence="1" type="ORF">PCAR00345_LOCUS37249</name>
</gene>
<proteinExistence type="predicted"/>
<name>A0A7S4C208_CHRCT</name>
<reference evidence="1" key="1">
    <citation type="submission" date="2021-01" db="EMBL/GenBank/DDBJ databases">
        <authorList>
            <person name="Corre E."/>
            <person name="Pelletier E."/>
            <person name="Niang G."/>
            <person name="Scheremetjew M."/>
            <person name="Finn R."/>
            <person name="Kale V."/>
            <person name="Holt S."/>
            <person name="Cochrane G."/>
            <person name="Meng A."/>
            <person name="Brown T."/>
            <person name="Cohen L."/>
        </authorList>
    </citation>
    <scope>NUCLEOTIDE SEQUENCE</scope>
    <source>
        <strain evidence="1">CCMP645</strain>
    </source>
</reference>
<accession>A0A7S4C208</accession>
<evidence type="ECO:0000313" key="1">
    <source>
        <dbReference type="EMBL" id="CAE0784542.1"/>
    </source>
</evidence>
<sequence length="594" mass="66217">MLSIPLSSALVVPYSRAPQLGSSSGPGSIRHVLRAGLVPGIAAAATCALLAAMGALRLPATAASALRLSPLVSSSVGLSVDTERVMDDRLWCMSNDEQTNAFCKMELPDARASTMREMHEATESCEYFTIATASGDRLSVEERQALEKDGTNMSNPLYAIYSPHMKQGESLFQEYAHASPAYDDAPISQTDYFYSGVAATLEHCTVHVGADTWWTMERLGPFEGHGGNDWHTGWWWDAGLFADKLATGEVWVTAFGFMPVDASDAPLGSPPVHLHHMHVTSAQWPGGPRPNSEGVVAVEFDLHGDRQCVASSGGTDCLIRAFPTGYGMRVTDPMRTMFDLNDVRPSDSPPLTFYSKHSYKWTRTQQRPVGKFMTATMPFAPIGNHDDFFLLFPHAHKQEYMTWSTSAFSYDASFVRMYWHTHHKHTSDMWVISANASQLGLREVPQTGSLTMNLPWAPHYDAGYVDLTAQKLSTATAMEYVLDRLDKAQLQCAARGCTNEPRVRCMMNKDRWEELPTDDAYWTHSSLKERYHAPHCARWDFKNGDEYTIIAFHSPVEKPRTRDGADHMWMHVVFYGLYVPTEEGAYIPHAYSTT</sequence>
<protein>
    <submittedName>
        <fullName evidence="1">Uncharacterized protein</fullName>
    </submittedName>
</protein>